<evidence type="ECO:0000256" key="6">
    <source>
        <dbReference type="ARBA" id="ARBA00022960"/>
    </source>
</evidence>
<keyword evidence="1 10" id="KW-0963">Cytoplasm</keyword>
<keyword evidence="8 10" id="KW-0131">Cell cycle</keyword>
<dbReference type="Proteomes" id="UP001195963">
    <property type="component" value="Unassembled WGS sequence"/>
</dbReference>
<keyword evidence="5 10" id="KW-0067">ATP-binding</keyword>
<evidence type="ECO:0000256" key="2">
    <source>
        <dbReference type="ARBA" id="ARBA00022598"/>
    </source>
</evidence>
<dbReference type="InterPro" id="IPR005863">
    <property type="entry name" value="UDP-N-AcMur_synth"/>
</dbReference>
<keyword evidence="7 10" id="KW-0573">Peptidoglycan synthesis</keyword>
<name>A0ABS7E7V7_9GAMM</name>
<dbReference type="Pfam" id="PF08245">
    <property type="entry name" value="Mur_ligase_M"/>
    <property type="match status" value="1"/>
</dbReference>
<evidence type="ECO:0000256" key="1">
    <source>
        <dbReference type="ARBA" id="ARBA00022490"/>
    </source>
</evidence>
<comment type="subcellular location">
    <subcellularLocation>
        <location evidence="10 11">Cytoplasm</location>
    </subcellularLocation>
</comment>
<protein>
    <recommendedName>
        <fullName evidence="10 11">UDP-N-acetylmuramoyl-tripeptide--D-alanyl-D-alanine ligase</fullName>
        <ecNumber evidence="10 11">6.3.2.10</ecNumber>
    </recommendedName>
    <alternativeName>
        <fullName evidence="10">D-alanyl-D-alanine-adding enzyme</fullName>
    </alternativeName>
</protein>
<keyword evidence="2 10" id="KW-0436">Ligase</keyword>
<proteinExistence type="inferred from homology"/>
<evidence type="ECO:0000256" key="9">
    <source>
        <dbReference type="ARBA" id="ARBA00023316"/>
    </source>
</evidence>
<dbReference type="Gene3D" id="3.40.1190.10">
    <property type="entry name" value="Mur-like, catalytic domain"/>
    <property type="match status" value="1"/>
</dbReference>
<dbReference type="PANTHER" id="PTHR43024:SF1">
    <property type="entry name" value="UDP-N-ACETYLMURAMOYL-TRIPEPTIDE--D-ALANYL-D-ALANINE LIGASE"/>
    <property type="match status" value="1"/>
</dbReference>
<evidence type="ECO:0000256" key="7">
    <source>
        <dbReference type="ARBA" id="ARBA00022984"/>
    </source>
</evidence>
<evidence type="ECO:0000256" key="5">
    <source>
        <dbReference type="ARBA" id="ARBA00022840"/>
    </source>
</evidence>
<gene>
    <name evidence="10 15" type="primary">murF</name>
    <name evidence="15" type="ORF">K0625_19070</name>
</gene>
<reference evidence="15 16" key="1">
    <citation type="submission" date="2021-07" db="EMBL/GenBank/DDBJ databases">
        <title>Shewanella sp. nov, isolated from SCS.</title>
        <authorList>
            <person name="Cao W.R."/>
        </authorList>
    </citation>
    <scope>NUCLEOTIDE SEQUENCE [LARGE SCALE GENOMIC DNA]</scope>
    <source>
        <strain evidence="15 16">NR704-98</strain>
    </source>
</reference>
<evidence type="ECO:0000259" key="13">
    <source>
        <dbReference type="Pfam" id="PF02875"/>
    </source>
</evidence>
<dbReference type="InterPro" id="IPR000713">
    <property type="entry name" value="Mur_ligase_N"/>
</dbReference>
<evidence type="ECO:0000256" key="11">
    <source>
        <dbReference type="RuleBase" id="RU004136"/>
    </source>
</evidence>
<dbReference type="SUPFAM" id="SSF63418">
    <property type="entry name" value="MurE/MurF N-terminal domain"/>
    <property type="match status" value="1"/>
</dbReference>
<comment type="pathway">
    <text evidence="10 11">Cell wall biogenesis; peptidoglycan biosynthesis.</text>
</comment>
<accession>A0ABS7E7V7</accession>
<dbReference type="SUPFAM" id="SSF53623">
    <property type="entry name" value="MurD-like peptide ligases, catalytic domain"/>
    <property type="match status" value="1"/>
</dbReference>
<dbReference type="Pfam" id="PF02875">
    <property type="entry name" value="Mur_ligase_C"/>
    <property type="match status" value="1"/>
</dbReference>
<feature type="binding site" evidence="10">
    <location>
        <begin position="107"/>
        <end position="113"/>
    </location>
    <ligand>
        <name>ATP</name>
        <dbReference type="ChEBI" id="CHEBI:30616"/>
    </ligand>
</feature>
<evidence type="ECO:0000256" key="10">
    <source>
        <dbReference type="HAMAP-Rule" id="MF_02019"/>
    </source>
</evidence>
<evidence type="ECO:0000313" key="16">
    <source>
        <dbReference type="Proteomes" id="UP001195963"/>
    </source>
</evidence>
<comment type="function">
    <text evidence="10 11">Involved in cell wall formation. Catalyzes the final step in the synthesis of UDP-N-acetylmuramoyl-pentapeptide, the precursor of murein.</text>
</comment>
<dbReference type="RefSeq" id="WP_220111135.1">
    <property type="nucleotide sequence ID" value="NZ_JAHZST010000016.1"/>
</dbReference>
<evidence type="ECO:0000256" key="8">
    <source>
        <dbReference type="ARBA" id="ARBA00023306"/>
    </source>
</evidence>
<dbReference type="GO" id="GO:0016874">
    <property type="term" value="F:ligase activity"/>
    <property type="evidence" value="ECO:0007669"/>
    <property type="project" value="UniProtKB-KW"/>
</dbReference>
<keyword evidence="9 10" id="KW-0961">Cell wall biogenesis/degradation</keyword>
<dbReference type="HAMAP" id="MF_02019">
    <property type="entry name" value="MurF"/>
    <property type="match status" value="1"/>
</dbReference>
<evidence type="ECO:0000313" key="15">
    <source>
        <dbReference type="EMBL" id="MBW8185747.1"/>
    </source>
</evidence>
<dbReference type="InterPro" id="IPR036615">
    <property type="entry name" value="Mur_ligase_C_dom_sf"/>
</dbReference>
<comment type="similarity">
    <text evidence="10">Belongs to the MurCDEF family. MurF subfamily.</text>
</comment>
<keyword evidence="6 10" id="KW-0133">Cell shape</keyword>
<evidence type="ECO:0000256" key="3">
    <source>
        <dbReference type="ARBA" id="ARBA00022618"/>
    </source>
</evidence>
<dbReference type="EC" id="6.3.2.10" evidence="10 11"/>
<comment type="catalytic activity">
    <reaction evidence="10 11">
        <text>D-alanyl-D-alanine + UDP-N-acetyl-alpha-D-muramoyl-L-alanyl-gamma-D-glutamyl-meso-2,6-diaminopimelate + ATP = UDP-N-acetyl-alpha-D-muramoyl-L-alanyl-gamma-D-glutamyl-meso-2,6-diaminopimeloyl-D-alanyl-D-alanine + ADP + phosphate + H(+)</text>
        <dbReference type="Rhea" id="RHEA:28374"/>
        <dbReference type="ChEBI" id="CHEBI:15378"/>
        <dbReference type="ChEBI" id="CHEBI:30616"/>
        <dbReference type="ChEBI" id="CHEBI:43474"/>
        <dbReference type="ChEBI" id="CHEBI:57822"/>
        <dbReference type="ChEBI" id="CHEBI:61386"/>
        <dbReference type="ChEBI" id="CHEBI:83905"/>
        <dbReference type="ChEBI" id="CHEBI:456216"/>
        <dbReference type="EC" id="6.3.2.10"/>
    </reaction>
</comment>
<evidence type="ECO:0000259" key="14">
    <source>
        <dbReference type="Pfam" id="PF08245"/>
    </source>
</evidence>
<dbReference type="Pfam" id="PF01225">
    <property type="entry name" value="Mur_ligase"/>
    <property type="match status" value="1"/>
</dbReference>
<dbReference type="InterPro" id="IPR035911">
    <property type="entry name" value="MurE/MurF_N"/>
</dbReference>
<dbReference type="Gene3D" id="3.40.1390.10">
    <property type="entry name" value="MurE/MurF, N-terminal domain"/>
    <property type="match status" value="1"/>
</dbReference>
<dbReference type="PANTHER" id="PTHR43024">
    <property type="entry name" value="UDP-N-ACETYLMURAMOYL-TRIPEPTIDE--D-ALANYL-D-ALANINE LIGASE"/>
    <property type="match status" value="1"/>
</dbReference>
<keyword evidence="3 10" id="KW-0132">Cell division</keyword>
<feature type="domain" description="Mur ligase C-terminal" evidence="13">
    <location>
        <begin position="316"/>
        <end position="434"/>
    </location>
</feature>
<sequence length="455" mass="48659">MIRLTLSLLSQRLNGRLIGSDTEILNVCSDSRSIPEKTLFVALKGEKFDGHDFAHLAQENGASALLVSRELALDIPQVLVCDTQKAMGEIGAYLKELVQPKSVALTGSNGKTSVKEMVASILSQQHKVLYTAGNFNNEIGVPLTLLRLEGDEEFGVFELGANHLGEIDYTSSLVMPDVAMVNNVASAHLEGFGSLEGVAKAKSEIFNHLSADGIAVINLDDPFADVMRGAASQFTQLTFAIESQADVKASELVSDSLGRYSFTLNYLDSCESITLPLSGRHQVSNALAATAICLSLGLSLEEILSGLKLIEPVKGRMLPHELGRVRIIDDSYNANPASVGAAIDWLQEIEGFRCLVLGDLGELGDNASLLHSELGEYAKKQGIDALFTLGELSENTAAAFGGQHQQELAPLVLCLINTINQLQGDVTVLVKGSRSAGMERVVEALKIAHGQGEFV</sequence>
<dbReference type="Gene3D" id="3.90.190.20">
    <property type="entry name" value="Mur ligase, C-terminal domain"/>
    <property type="match status" value="1"/>
</dbReference>
<dbReference type="SUPFAM" id="SSF53244">
    <property type="entry name" value="MurD-like peptide ligases, peptide-binding domain"/>
    <property type="match status" value="1"/>
</dbReference>
<evidence type="ECO:0000259" key="12">
    <source>
        <dbReference type="Pfam" id="PF01225"/>
    </source>
</evidence>
<dbReference type="InterPro" id="IPR036565">
    <property type="entry name" value="Mur-like_cat_sf"/>
</dbReference>
<keyword evidence="4 10" id="KW-0547">Nucleotide-binding</keyword>
<feature type="domain" description="Mur ligase central" evidence="14">
    <location>
        <begin position="106"/>
        <end position="292"/>
    </location>
</feature>
<organism evidence="15 16">
    <name type="scientific">Shewanella nanhaiensis</name>
    <dbReference type="NCBI Taxonomy" id="2864872"/>
    <lineage>
        <taxon>Bacteria</taxon>
        <taxon>Pseudomonadati</taxon>
        <taxon>Pseudomonadota</taxon>
        <taxon>Gammaproteobacteria</taxon>
        <taxon>Alteromonadales</taxon>
        <taxon>Shewanellaceae</taxon>
        <taxon>Shewanella</taxon>
    </lineage>
</organism>
<evidence type="ECO:0000256" key="4">
    <source>
        <dbReference type="ARBA" id="ARBA00022741"/>
    </source>
</evidence>
<dbReference type="InterPro" id="IPR004101">
    <property type="entry name" value="Mur_ligase_C"/>
</dbReference>
<dbReference type="InterPro" id="IPR013221">
    <property type="entry name" value="Mur_ligase_cen"/>
</dbReference>
<dbReference type="InterPro" id="IPR051046">
    <property type="entry name" value="MurCDEF_CellWall_CoF430Synth"/>
</dbReference>
<feature type="domain" description="Mur ligase N-terminal catalytic" evidence="12">
    <location>
        <begin position="25"/>
        <end position="78"/>
    </location>
</feature>
<comment type="caution">
    <text evidence="15">The sequence shown here is derived from an EMBL/GenBank/DDBJ whole genome shotgun (WGS) entry which is preliminary data.</text>
</comment>
<dbReference type="EMBL" id="JAHZST010000016">
    <property type="protein sequence ID" value="MBW8185747.1"/>
    <property type="molecule type" value="Genomic_DNA"/>
</dbReference>
<dbReference type="NCBIfam" id="TIGR01143">
    <property type="entry name" value="murF"/>
    <property type="match status" value="1"/>
</dbReference>
<keyword evidence="16" id="KW-1185">Reference proteome</keyword>